<dbReference type="InterPro" id="IPR006099">
    <property type="entry name" value="MeMalonylCoA_mutase_a/b_cat"/>
</dbReference>
<dbReference type="PANTHER" id="PTHR48101:SF1">
    <property type="entry name" value="METHYLMALONYL-COA MUTASE, LARGE SUBUNIT"/>
    <property type="match status" value="1"/>
</dbReference>
<reference evidence="3" key="1">
    <citation type="journal article" date="2020" name="mSystems">
        <title>Genome- and Community-Level Interaction Insights into Carbon Utilization and Element Cycling Functions of Hydrothermarchaeota in Hydrothermal Sediment.</title>
        <authorList>
            <person name="Zhou Z."/>
            <person name="Liu Y."/>
            <person name="Xu W."/>
            <person name="Pan J."/>
            <person name="Luo Z.H."/>
            <person name="Li M."/>
        </authorList>
    </citation>
    <scope>NUCLEOTIDE SEQUENCE [LARGE SCALE GENOMIC DNA]</scope>
    <source>
        <strain evidence="3">SpSt-876</strain>
    </source>
</reference>
<accession>A0A7C6A844</accession>
<organism evidence="3">
    <name type="scientific">candidate division WOR-3 bacterium</name>
    <dbReference type="NCBI Taxonomy" id="2052148"/>
    <lineage>
        <taxon>Bacteria</taxon>
        <taxon>Bacteria division WOR-3</taxon>
    </lineage>
</organism>
<gene>
    <name evidence="3" type="ORF">ENW73_01275</name>
</gene>
<dbReference type="EMBL" id="DTLI01000029">
    <property type="protein sequence ID" value="HHS51485.1"/>
    <property type="molecule type" value="Genomic_DNA"/>
</dbReference>
<dbReference type="GO" id="GO:0004494">
    <property type="term" value="F:methylmalonyl-CoA mutase activity"/>
    <property type="evidence" value="ECO:0007669"/>
    <property type="project" value="InterPro"/>
</dbReference>
<comment type="caution">
    <text evidence="3">The sequence shown here is derived from an EMBL/GenBank/DDBJ whole genome shotgun (WGS) entry which is preliminary data.</text>
</comment>
<dbReference type="Gene3D" id="3.20.20.240">
    <property type="entry name" value="Methylmalonyl-CoA mutase"/>
    <property type="match status" value="1"/>
</dbReference>
<dbReference type="NCBIfam" id="TIGR00641">
    <property type="entry name" value="acid_CoA_mut_N"/>
    <property type="match status" value="1"/>
</dbReference>
<evidence type="ECO:0000256" key="1">
    <source>
        <dbReference type="ARBA" id="ARBA00023235"/>
    </source>
</evidence>
<name>A0A7C6A844_UNCW3</name>
<dbReference type="SUPFAM" id="SSF51703">
    <property type="entry name" value="Cobalamin (vitamin B12)-dependent enzymes"/>
    <property type="match status" value="1"/>
</dbReference>
<dbReference type="Pfam" id="PF01642">
    <property type="entry name" value="MM_CoA_mutase"/>
    <property type="match status" value="1"/>
</dbReference>
<feature type="domain" description="Methylmalonyl-CoA mutase alpha/beta chain catalytic" evidence="2">
    <location>
        <begin position="29"/>
        <end position="539"/>
    </location>
</feature>
<dbReference type="PANTHER" id="PTHR48101">
    <property type="entry name" value="METHYLMALONYL-COA MUTASE, MITOCHONDRIAL-RELATED"/>
    <property type="match status" value="1"/>
</dbReference>
<evidence type="ECO:0000313" key="3">
    <source>
        <dbReference type="EMBL" id="HHS51485.1"/>
    </source>
</evidence>
<dbReference type="InterPro" id="IPR016176">
    <property type="entry name" value="Cbl-dep_enz_cat"/>
</dbReference>
<evidence type="ECO:0000259" key="2">
    <source>
        <dbReference type="Pfam" id="PF01642"/>
    </source>
</evidence>
<dbReference type="GO" id="GO:0031419">
    <property type="term" value="F:cobalamin binding"/>
    <property type="evidence" value="ECO:0007669"/>
    <property type="project" value="InterPro"/>
</dbReference>
<dbReference type="AlphaFoldDB" id="A0A7C6A844"/>
<keyword evidence="1" id="KW-0413">Isomerase</keyword>
<sequence>MNKNGFVDYLTKLFCRLDFSFSVDYIKFVKDFYTPEDLADFNYQESLGEPGKYPFTRGIYPTMYRGRLWTMRQYAGFGDAKETNQRFRYLLEQGQTGLSVAFDLPTQLGYDSDSASALGEVGKVGVAISTIDDMTELFANIPLDKVSTSMTINATAPMIMAMYIVNGERQGVTCEKLAGTVQNDILKEYIARGNYIFPVRPSLKLAIDIWEYCIKNMPKWYMVSISGYHIREAGASAIEELAFTIANGIAYIESALERGLKVDDFGPRLSFFFGCHNNFLEEVAKFRAARRIWARIMKERFNAQDPKSQMLRFHTQTCGSTLTAQQPENNAIRVALQALAAVFGGTQSLHTNSFDEALALPTQKAVTLALRTQQIIGYESGVTEIVDPLGGSYTIEKLTNDIEAGVMDLLKTIENQGGAVNAIENGFVQRRIEDSAYRYQKEIETGKRKVVGVNIFAETETETKREILRVSQKLADERRQRLAEFRSQRQSADRIKQCLDALALGAQKNDNLMPYLIDAVRVGATLEEMCDVLREIWGEFDAKKS</sequence>
<dbReference type="InterPro" id="IPR006098">
    <property type="entry name" value="MMCoA_mutase_a_cat"/>
</dbReference>
<proteinExistence type="predicted"/>
<protein>
    <submittedName>
        <fullName evidence="3">Methylmalonyl-CoA mutase</fullName>
    </submittedName>
</protein>